<feature type="non-terminal residue" evidence="2">
    <location>
        <position position="1"/>
    </location>
</feature>
<comment type="caution">
    <text evidence="2">The sequence shown here is derived from an EMBL/GenBank/DDBJ whole genome shotgun (WGS) entry which is preliminary data.</text>
</comment>
<feature type="domain" description="Transglutaminase-like" evidence="1">
    <location>
        <begin position="168"/>
        <end position="247"/>
    </location>
</feature>
<dbReference type="Pfam" id="PF01841">
    <property type="entry name" value="Transglut_core"/>
    <property type="match status" value="1"/>
</dbReference>
<dbReference type="PANTHER" id="PTHR42736">
    <property type="entry name" value="PROTEIN-GLUTAMINE GAMMA-GLUTAMYLTRANSFERASE"/>
    <property type="match status" value="1"/>
</dbReference>
<evidence type="ECO:0000259" key="1">
    <source>
        <dbReference type="Pfam" id="PF01841"/>
    </source>
</evidence>
<dbReference type="SUPFAM" id="SSF54001">
    <property type="entry name" value="Cysteine proteinases"/>
    <property type="match status" value="1"/>
</dbReference>
<proteinExistence type="predicted"/>
<name>X1E9D1_9ZZZZ</name>
<sequence>LWKFESFDEYTGDEWKSSLLAGKSLYSFYPMQEYIDNYFPDPELLKIQFPISPAVGNNLMILPSLFPIPFIIEDSIDAPNLDQASTILYKDDFNAVSVNLQFSDSQPVNLSYQLFGLDLPTDVEINNSALSALYTPLEIRNQYLQLPPSIDSYKLINTFFTNHFNILDGIISNSDNAFEVANIIRNYLTSPPFSFPTSIPDYNPAPQGRDIVDWFCEQEKGIWSDFASAFCAFTRAFGVSSRYVEGFSGFLADDIYDP</sequence>
<dbReference type="InterPro" id="IPR002931">
    <property type="entry name" value="Transglutaminase-like"/>
</dbReference>
<dbReference type="InterPro" id="IPR052901">
    <property type="entry name" value="Bact_TGase-like"/>
</dbReference>
<dbReference type="InterPro" id="IPR038765">
    <property type="entry name" value="Papain-like_cys_pep_sf"/>
</dbReference>
<dbReference type="AlphaFoldDB" id="X1E9D1"/>
<accession>X1E9D1</accession>
<dbReference type="EMBL" id="BARU01004027">
    <property type="protein sequence ID" value="GAH29886.1"/>
    <property type="molecule type" value="Genomic_DNA"/>
</dbReference>
<dbReference type="PANTHER" id="PTHR42736:SF1">
    <property type="entry name" value="PROTEIN-GLUTAMINE GAMMA-GLUTAMYLTRANSFERASE"/>
    <property type="match status" value="1"/>
</dbReference>
<gene>
    <name evidence="2" type="ORF">S03H2_08320</name>
</gene>
<organism evidence="2">
    <name type="scientific">marine sediment metagenome</name>
    <dbReference type="NCBI Taxonomy" id="412755"/>
    <lineage>
        <taxon>unclassified sequences</taxon>
        <taxon>metagenomes</taxon>
        <taxon>ecological metagenomes</taxon>
    </lineage>
</organism>
<protein>
    <recommendedName>
        <fullName evidence="1">Transglutaminase-like domain-containing protein</fullName>
    </recommendedName>
</protein>
<reference evidence="2" key="1">
    <citation type="journal article" date="2014" name="Front. Microbiol.">
        <title>High frequency of phylogenetically diverse reductive dehalogenase-homologous genes in deep subseafloor sedimentary metagenomes.</title>
        <authorList>
            <person name="Kawai M."/>
            <person name="Futagami T."/>
            <person name="Toyoda A."/>
            <person name="Takaki Y."/>
            <person name="Nishi S."/>
            <person name="Hori S."/>
            <person name="Arai W."/>
            <person name="Tsubouchi T."/>
            <person name="Morono Y."/>
            <person name="Uchiyama I."/>
            <person name="Ito T."/>
            <person name="Fujiyama A."/>
            <person name="Inagaki F."/>
            <person name="Takami H."/>
        </authorList>
    </citation>
    <scope>NUCLEOTIDE SEQUENCE</scope>
    <source>
        <strain evidence="2">Expedition CK06-06</strain>
    </source>
</reference>
<evidence type="ECO:0000313" key="2">
    <source>
        <dbReference type="EMBL" id="GAH29886.1"/>
    </source>
</evidence>